<name>A0ABT6NH97_9FIRM</name>
<keyword evidence="4" id="KW-1185">Reference proteome</keyword>
<dbReference type="SUPFAM" id="SSF50104">
    <property type="entry name" value="Translation proteins SH3-like domain"/>
    <property type="match status" value="1"/>
</dbReference>
<evidence type="ECO:0000313" key="4">
    <source>
        <dbReference type="Proteomes" id="UP001158045"/>
    </source>
</evidence>
<comment type="caution">
    <text evidence="3">The sequence shown here is derived from an EMBL/GenBank/DDBJ whole genome shotgun (WGS) entry which is preliminary data.</text>
</comment>
<evidence type="ECO:0000313" key="3">
    <source>
        <dbReference type="EMBL" id="MDH8679805.1"/>
    </source>
</evidence>
<protein>
    <submittedName>
        <fullName evidence="3">KOW domain-containing RNA-binding protein</fullName>
    </submittedName>
</protein>
<dbReference type="CDD" id="cd06088">
    <property type="entry name" value="KOW_RPL14"/>
    <property type="match status" value="1"/>
</dbReference>
<evidence type="ECO:0000256" key="1">
    <source>
        <dbReference type="ARBA" id="ARBA00022980"/>
    </source>
</evidence>
<dbReference type="InterPro" id="IPR041985">
    <property type="entry name" value="Ribosomal_eL14_KOW"/>
</dbReference>
<accession>A0ABT6NH97</accession>
<keyword evidence="2" id="KW-0687">Ribonucleoprotein</keyword>
<dbReference type="InterPro" id="IPR014722">
    <property type="entry name" value="Rib_uL2_dom2"/>
</dbReference>
<dbReference type="InterPro" id="IPR008991">
    <property type="entry name" value="Translation_prot_SH3-like_sf"/>
</dbReference>
<organism evidence="3 4">
    <name type="scientific">Fusibacter bizertensis</name>
    <dbReference type="NCBI Taxonomy" id="1488331"/>
    <lineage>
        <taxon>Bacteria</taxon>
        <taxon>Bacillati</taxon>
        <taxon>Bacillota</taxon>
        <taxon>Clostridia</taxon>
        <taxon>Eubacteriales</taxon>
        <taxon>Eubacteriales Family XII. Incertae Sedis</taxon>
        <taxon>Fusibacter</taxon>
    </lineage>
</organism>
<evidence type="ECO:0000256" key="2">
    <source>
        <dbReference type="ARBA" id="ARBA00023274"/>
    </source>
</evidence>
<dbReference type="RefSeq" id="WP_281095701.1">
    <property type="nucleotide sequence ID" value="NZ_JARYZI010000017.1"/>
</dbReference>
<reference evidence="3 4" key="1">
    <citation type="submission" date="2023-04" db="EMBL/GenBank/DDBJ databases">
        <title>Fusibacter bizertensis strain WBS, isolated from littoral bottom sediments of the Arctic seas - biochemical and genomic analysis.</title>
        <authorList>
            <person name="Brioukhanov A.L."/>
        </authorList>
    </citation>
    <scope>NUCLEOTIDE SEQUENCE [LARGE SCALE GENOMIC DNA]</scope>
    <source>
        <strain evidence="3 4">WBS</strain>
    </source>
</reference>
<proteinExistence type="predicted"/>
<sequence length="105" mass="11891">MLTSSRELEIGQFVKSKAGRDKDSVLIVIGIFDDQHVMVVDGDLRKLNNPKKKKVKHLIKCGGVDEELQMKFETHAYINDAELRKKVSNIVGLVRVRRDSSNGKK</sequence>
<gene>
    <name evidence="3" type="ORF">QE109_16725</name>
</gene>
<dbReference type="Gene3D" id="2.30.30.30">
    <property type="match status" value="1"/>
</dbReference>
<keyword evidence="1" id="KW-0689">Ribosomal protein</keyword>
<dbReference type="Proteomes" id="UP001158045">
    <property type="component" value="Unassembled WGS sequence"/>
</dbReference>
<dbReference type="EMBL" id="JARYZI010000017">
    <property type="protein sequence ID" value="MDH8679805.1"/>
    <property type="molecule type" value="Genomic_DNA"/>
</dbReference>